<keyword evidence="2" id="KW-1185">Reference proteome</keyword>
<organism evidence="1 2">
    <name type="scientific">Caerostris extrusa</name>
    <name type="common">Bark spider</name>
    <name type="synonym">Caerostris bankana</name>
    <dbReference type="NCBI Taxonomy" id="172846"/>
    <lineage>
        <taxon>Eukaryota</taxon>
        <taxon>Metazoa</taxon>
        <taxon>Ecdysozoa</taxon>
        <taxon>Arthropoda</taxon>
        <taxon>Chelicerata</taxon>
        <taxon>Arachnida</taxon>
        <taxon>Araneae</taxon>
        <taxon>Araneomorphae</taxon>
        <taxon>Entelegynae</taxon>
        <taxon>Araneoidea</taxon>
        <taxon>Araneidae</taxon>
        <taxon>Caerostris</taxon>
    </lineage>
</organism>
<dbReference type="Proteomes" id="UP001054945">
    <property type="component" value="Unassembled WGS sequence"/>
</dbReference>
<gene>
    <name evidence="1" type="ORF">CEXT_630861</name>
</gene>
<reference evidence="1 2" key="1">
    <citation type="submission" date="2021-06" db="EMBL/GenBank/DDBJ databases">
        <title>Caerostris extrusa draft genome.</title>
        <authorList>
            <person name="Kono N."/>
            <person name="Arakawa K."/>
        </authorList>
    </citation>
    <scope>NUCLEOTIDE SEQUENCE [LARGE SCALE GENOMIC DNA]</scope>
</reference>
<dbReference type="EMBL" id="BPLR01005855">
    <property type="protein sequence ID" value="GIY05543.1"/>
    <property type="molecule type" value="Genomic_DNA"/>
</dbReference>
<name>A0AAV4Q6C1_CAEEX</name>
<protein>
    <submittedName>
        <fullName evidence="1">Uncharacterized protein</fullName>
    </submittedName>
</protein>
<comment type="caution">
    <text evidence="1">The sequence shown here is derived from an EMBL/GenBank/DDBJ whole genome shotgun (WGS) entry which is preliminary data.</text>
</comment>
<sequence length="79" mass="9120">MLSWETTWLIRRMCLRRGIDTSTSTPFAFLSLPAWPPKKKIQLYSQPRRDNFSFLGTRSTYIFLAGPSACHAHCESLII</sequence>
<evidence type="ECO:0000313" key="1">
    <source>
        <dbReference type="EMBL" id="GIY05543.1"/>
    </source>
</evidence>
<proteinExistence type="predicted"/>
<accession>A0AAV4Q6C1</accession>
<dbReference type="AlphaFoldDB" id="A0AAV4Q6C1"/>
<evidence type="ECO:0000313" key="2">
    <source>
        <dbReference type="Proteomes" id="UP001054945"/>
    </source>
</evidence>